<organism evidence="3 4">
    <name type="scientific">Mycobacterium pseudokansasii</name>
    <dbReference type="NCBI Taxonomy" id="2341080"/>
    <lineage>
        <taxon>Bacteria</taxon>
        <taxon>Bacillati</taxon>
        <taxon>Actinomycetota</taxon>
        <taxon>Actinomycetes</taxon>
        <taxon>Mycobacteriales</taxon>
        <taxon>Mycobacteriaceae</taxon>
        <taxon>Mycobacterium</taxon>
    </lineage>
</organism>
<name>A0A498R1Y8_9MYCO</name>
<gene>
    <name evidence="3" type="primary">oxdC</name>
    <name evidence="3" type="ORF">LAUMK142_04392</name>
</gene>
<dbReference type="Pfam" id="PF00190">
    <property type="entry name" value="Cupin_1"/>
    <property type="match status" value="2"/>
</dbReference>
<keyword evidence="3" id="KW-0456">Lyase</keyword>
<keyword evidence="4" id="KW-1185">Reference proteome</keyword>
<dbReference type="Gene3D" id="2.60.120.10">
    <property type="entry name" value="Jelly Rolls"/>
    <property type="match status" value="2"/>
</dbReference>
<dbReference type="InterPro" id="IPR014710">
    <property type="entry name" value="RmlC-like_jellyroll"/>
</dbReference>
<reference evidence="3 4" key="1">
    <citation type="submission" date="2018-09" db="EMBL/GenBank/DDBJ databases">
        <authorList>
            <person name="Tagini F."/>
        </authorList>
    </citation>
    <scope>NUCLEOTIDE SEQUENCE [LARGE SCALE GENOMIC DNA]</scope>
    <source>
        <strain evidence="3 4">MK142</strain>
    </source>
</reference>
<feature type="domain" description="Cupin type-1" evidence="2">
    <location>
        <begin position="47"/>
        <end position="189"/>
    </location>
</feature>
<proteinExistence type="predicted"/>
<sequence length="388" mass="42626">MDAMVSAEHARQPRCLDQQTGSKPTVVQTGCEELGVATSDRSSRHAASLVEGEIVEESDLGSIRRLTGDNFPILRGMSIKRVVIHPGAMRTPHWHANANELTYCVSGTSLVSVLDAYSQFASFVVSAGDMFHIDSGSLHHIENIGEDVAEFIIAFRSERPEDFGLGAAFGAMTDAVLGNTYDLPASDFAALRRDTTDRALAARVGKPNVPATAWFNDPHKFSVEAQSPPVGIAVGSARLARVQFWPALKDLSMYSLRVREDGMREPHWHPITAEMGYVQTGSARMTIMDPDGSLDTYYLNQGDVYFVPRAYPHHIEVVDAPDIHFAIFFDQPTPGDIGYRASVSAYSREVLAATFNTHIDDLPQFPFTNTDPLIVTRNNPLDERAMGE</sequence>
<dbReference type="EC" id="4.1.1.2" evidence="3"/>
<feature type="region of interest" description="Disordered" evidence="1">
    <location>
        <begin position="1"/>
        <end position="22"/>
    </location>
</feature>
<dbReference type="SUPFAM" id="SSF51182">
    <property type="entry name" value="RmlC-like cupins"/>
    <property type="match status" value="2"/>
</dbReference>
<dbReference type="SMART" id="SM00835">
    <property type="entry name" value="Cupin_1"/>
    <property type="match status" value="2"/>
</dbReference>
<dbReference type="GO" id="GO:0046564">
    <property type="term" value="F:oxalate decarboxylase activity"/>
    <property type="evidence" value="ECO:0007669"/>
    <property type="project" value="UniProtKB-EC"/>
</dbReference>
<dbReference type="RefSeq" id="WP_244603532.1">
    <property type="nucleotide sequence ID" value="NZ_UPHO01000143.1"/>
</dbReference>
<dbReference type="InterPro" id="IPR011051">
    <property type="entry name" value="RmlC_Cupin_sf"/>
</dbReference>
<dbReference type="AlphaFoldDB" id="A0A498R1Y8"/>
<dbReference type="CDD" id="cd20306">
    <property type="entry name" value="cupin_OxDC-like"/>
    <property type="match status" value="2"/>
</dbReference>
<dbReference type="Proteomes" id="UP000268285">
    <property type="component" value="Unassembled WGS sequence"/>
</dbReference>
<feature type="domain" description="Cupin type-1" evidence="2">
    <location>
        <begin position="221"/>
        <end position="363"/>
    </location>
</feature>
<dbReference type="PANTHER" id="PTHR31238">
    <property type="entry name" value="GERMIN-LIKE PROTEIN SUBFAMILY 3 MEMBER 3"/>
    <property type="match status" value="1"/>
</dbReference>
<evidence type="ECO:0000259" key="2">
    <source>
        <dbReference type="SMART" id="SM00835"/>
    </source>
</evidence>
<dbReference type="EMBL" id="UPHU01000001">
    <property type="protein sequence ID" value="VBA53951.1"/>
    <property type="molecule type" value="Genomic_DNA"/>
</dbReference>
<evidence type="ECO:0000313" key="3">
    <source>
        <dbReference type="EMBL" id="VBA53951.1"/>
    </source>
</evidence>
<dbReference type="InterPro" id="IPR006045">
    <property type="entry name" value="Cupin_1"/>
</dbReference>
<evidence type="ECO:0000256" key="1">
    <source>
        <dbReference type="SAM" id="MobiDB-lite"/>
    </source>
</evidence>
<evidence type="ECO:0000313" key="4">
    <source>
        <dbReference type="Proteomes" id="UP000268285"/>
    </source>
</evidence>
<accession>A0A498R1Y8</accession>
<protein>
    <submittedName>
        <fullName evidence="3">Oxalate decarboxylase OxdC</fullName>
        <ecNumber evidence="3">4.1.1.2</ecNumber>
    </submittedName>
</protein>